<sequence length="319" mass="34997">MMMFLVLKERLKSFYGKYATPVNGVIKFLYSLAAMALLNGNIGYRPELTGPVALLAVALVSAFLPYGAIGCLLGAVMLAHIYAVSMETALIAAVILIILILLYYGFQPGDSFWLVLTPMAFLLKIPFAVPLLAGLSGSLLSVVPVGSGVVIYYIISYVKQNAGVLTNDASVDITQKFVQIIRGLLSSQEMVVMIMVCVVGILCVYLLHNMSLDYAWEIAIVTGTIAQLVAVFVGDFLFHVSMPVPELLIGALLSLAVALLYHFFVFTVDYTRTEYVQYEDDDYVYYVKAVPKVAVARTDVKVQRINNPARGRHDRRAGE</sequence>
<feature type="transmembrane region" description="Helical" evidence="1">
    <location>
        <begin position="88"/>
        <end position="106"/>
    </location>
</feature>
<proteinExistence type="predicted"/>
<evidence type="ECO:0000313" key="2">
    <source>
        <dbReference type="EMBL" id="MEQ2562002.1"/>
    </source>
</evidence>
<keyword evidence="1" id="KW-0472">Membrane</keyword>
<feature type="transmembrane region" description="Helical" evidence="1">
    <location>
        <begin position="190"/>
        <end position="207"/>
    </location>
</feature>
<keyword evidence="1" id="KW-1133">Transmembrane helix</keyword>
<feature type="transmembrane region" description="Helical" evidence="1">
    <location>
        <begin position="247"/>
        <end position="268"/>
    </location>
</feature>
<keyword evidence="1" id="KW-0812">Transmembrane</keyword>
<protein>
    <submittedName>
        <fullName evidence="2">ABC transporter permease</fullName>
    </submittedName>
</protein>
<organism evidence="2 3">
    <name type="scientific">Ventrimonas faecis</name>
    <dbReference type="NCBI Taxonomy" id="3133170"/>
    <lineage>
        <taxon>Bacteria</taxon>
        <taxon>Bacillati</taxon>
        <taxon>Bacillota</taxon>
        <taxon>Clostridia</taxon>
        <taxon>Lachnospirales</taxon>
        <taxon>Lachnospiraceae</taxon>
        <taxon>Ventrimonas</taxon>
    </lineage>
</organism>
<feature type="transmembrane region" description="Helical" evidence="1">
    <location>
        <begin position="214"/>
        <end position="241"/>
    </location>
</feature>
<feature type="transmembrane region" description="Helical" evidence="1">
    <location>
        <begin position="139"/>
        <end position="158"/>
    </location>
</feature>
<dbReference type="Proteomes" id="UP001437460">
    <property type="component" value="Unassembled WGS sequence"/>
</dbReference>
<feature type="transmembrane region" description="Helical" evidence="1">
    <location>
        <begin position="112"/>
        <end position="132"/>
    </location>
</feature>
<feature type="transmembrane region" description="Helical" evidence="1">
    <location>
        <begin position="21"/>
        <end position="40"/>
    </location>
</feature>
<comment type="caution">
    <text evidence="2">The sequence shown here is derived from an EMBL/GenBank/DDBJ whole genome shotgun (WGS) entry which is preliminary data.</text>
</comment>
<accession>A0ABV1HI68</accession>
<dbReference type="RefSeq" id="WP_349228429.1">
    <property type="nucleotide sequence ID" value="NZ_JBBMFJ010000003.1"/>
</dbReference>
<reference evidence="2 3" key="1">
    <citation type="submission" date="2024-03" db="EMBL/GenBank/DDBJ databases">
        <title>Human intestinal bacterial collection.</title>
        <authorList>
            <person name="Pauvert C."/>
            <person name="Hitch T.C.A."/>
            <person name="Clavel T."/>
        </authorList>
    </citation>
    <scope>NUCLEOTIDE SEQUENCE [LARGE SCALE GENOMIC DNA]</scope>
    <source>
        <strain evidence="2 3">CLA-AP-H27</strain>
    </source>
</reference>
<evidence type="ECO:0000313" key="3">
    <source>
        <dbReference type="Proteomes" id="UP001437460"/>
    </source>
</evidence>
<name>A0ABV1HI68_9FIRM</name>
<keyword evidence="3" id="KW-1185">Reference proteome</keyword>
<evidence type="ECO:0000256" key="1">
    <source>
        <dbReference type="SAM" id="Phobius"/>
    </source>
</evidence>
<gene>
    <name evidence="2" type="ORF">WMO41_02195</name>
</gene>
<feature type="transmembrane region" description="Helical" evidence="1">
    <location>
        <begin position="52"/>
        <end position="76"/>
    </location>
</feature>
<dbReference type="EMBL" id="JBBMFJ010000003">
    <property type="protein sequence ID" value="MEQ2562002.1"/>
    <property type="molecule type" value="Genomic_DNA"/>
</dbReference>